<comment type="similarity">
    <text evidence="3">Belongs to the GppA/Ppx family.</text>
</comment>
<keyword evidence="8 13" id="KW-0378">Hydrolase</keyword>
<comment type="caution">
    <text evidence="13">The sequence shown here is derived from an EMBL/GenBank/DDBJ whole genome shotgun (WGS) entry which is preliminary data.</text>
</comment>
<evidence type="ECO:0000256" key="8">
    <source>
        <dbReference type="ARBA" id="ARBA00022801"/>
    </source>
</evidence>
<dbReference type="PIRSF" id="PIRSF001267">
    <property type="entry name" value="Pyrophosphatase_GppA_Ppx"/>
    <property type="match status" value="1"/>
</dbReference>
<dbReference type="FunFam" id="3.30.420.150:FF:000001">
    <property type="entry name" value="Guanosine-5'-triphosphate,3'-diphosphate pyrophosphatase"/>
    <property type="match status" value="1"/>
</dbReference>
<dbReference type="Gene3D" id="3.30.420.40">
    <property type="match status" value="1"/>
</dbReference>
<evidence type="ECO:0000259" key="12">
    <source>
        <dbReference type="Pfam" id="PF21447"/>
    </source>
</evidence>
<evidence type="ECO:0000256" key="9">
    <source>
        <dbReference type="ARBA" id="ARBA00023136"/>
    </source>
</evidence>
<evidence type="ECO:0000256" key="4">
    <source>
        <dbReference type="ARBA" id="ARBA00011738"/>
    </source>
</evidence>
<evidence type="ECO:0000256" key="5">
    <source>
        <dbReference type="ARBA" id="ARBA00012451"/>
    </source>
</evidence>
<dbReference type="Gene3D" id="3.30.420.150">
    <property type="entry name" value="Exopolyphosphatase. Domain 2"/>
    <property type="match status" value="1"/>
</dbReference>
<dbReference type="NCBIfam" id="TIGR03706">
    <property type="entry name" value="exo_poly_only"/>
    <property type="match status" value="1"/>
</dbReference>
<keyword evidence="7" id="KW-1003">Cell membrane</keyword>
<organism evidence="13 14">
    <name type="scientific">Solemya velum gill symbiont</name>
    <dbReference type="NCBI Taxonomy" id="2340"/>
    <lineage>
        <taxon>Bacteria</taxon>
        <taxon>Pseudomonadati</taxon>
        <taxon>Pseudomonadota</taxon>
        <taxon>Gammaproteobacteria</taxon>
        <taxon>sulfur-oxidizing symbionts</taxon>
    </lineage>
</organism>
<dbReference type="Proteomes" id="UP000030856">
    <property type="component" value="Unassembled WGS sequence"/>
</dbReference>
<protein>
    <recommendedName>
        <fullName evidence="6">Exopolyphosphatase</fullName>
        <ecNumber evidence="5">3.6.1.11</ecNumber>
    </recommendedName>
</protein>
<dbReference type="GO" id="GO:0005886">
    <property type="term" value="C:plasma membrane"/>
    <property type="evidence" value="ECO:0007669"/>
    <property type="project" value="UniProtKB-SubCell"/>
</dbReference>
<evidence type="ECO:0000256" key="6">
    <source>
        <dbReference type="ARBA" id="ARBA00020416"/>
    </source>
</evidence>
<evidence type="ECO:0000256" key="7">
    <source>
        <dbReference type="ARBA" id="ARBA00022475"/>
    </source>
</evidence>
<keyword evidence="14" id="KW-1185">Reference proteome</keyword>
<dbReference type="GO" id="GO:0004309">
    <property type="term" value="F:exopolyphosphatase activity"/>
    <property type="evidence" value="ECO:0007669"/>
    <property type="project" value="UniProtKB-EC"/>
</dbReference>
<dbReference type="RefSeq" id="WP_043118452.1">
    <property type="nucleotide sequence ID" value="NZ_JRAA01000003.1"/>
</dbReference>
<dbReference type="InterPro" id="IPR030673">
    <property type="entry name" value="PyroPPase_GppA_Ppx"/>
</dbReference>
<dbReference type="AlphaFoldDB" id="A0A0B0H5F1"/>
<comment type="subunit">
    <text evidence="4">Homodimer.</text>
</comment>
<comment type="subcellular location">
    <subcellularLocation>
        <location evidence="2">Cell membrane</location>
        <topology evidence="2">Peripheral membrane protein</topology>
    </subcellularLocation>
</comment>
<reference evidence="13 14" key="1">
    <citation type="journal article" date="2014" name="BMC Genomics">
        <title>The genome of the intracellular bacterium of the coastal bivalve, Solemya velum: a blueprint for thriving in and out of symbiosis.</title>
        <authorList>
            <person name="Dmytrenko O."/>
            <person name="Russell S.L."/>
            <person name="Loo W.T."/>
            <person name="Fontanez K.M."/>
            <person name="Liao L."/>
            <person name="Roeselers G."/>
            <person name="Sharma R."/>
            <person name="Stewart F.J."/>
            <person name="Newton I.L."/>
            <person name="Woyke T."/>
            <person name="Wu D."/>
            <person name="Lang J.M."/>
            <person name="Eisen J.A."/>
            <person name="Cavanaugh C.M."/>
        </authorList>
    </citation>
    <scope>NUCLEOTIDE SEQUENCE [LARGE SCALE GENOMIC DNA]</scope>
    <source>
        <strain evidence="13 14">WH</strain>
    </source>
</reference>
<dbReference type="CDD" id="cd24053">
    <property type="entry name" value="ASKHA_NBD_EcPPX-GppA-like"/>
    <property type="match status" value="1"/>
</dbReference>
<dbReference type="EMBL" id="JRAA01000003">
    <property type="protein sequence ID" value="KHF24340.1"/>
    <property type="molecule type" value="Genomic_DNA"/>
</dbReference>
<dbReference type="InterPro" id="IPR003695">
    <property type="entry name" value="Ppx_GppA_N"/>
</dbReference>
<evidence type="ECO:0000256" key="2">
    <source>
        <dbReference type="ARBA" id="ARBA00004202"/>
    </source>
</evidence>
<dbReference type="InterPro" id="IPR022371">
    <property type="entry name" value="Exopolyphosphatase"/>
</dbReference>
<dbReference type="OrthoDB" id="9793035at2"/>
<dbReference type="FunFam" id="3.30.420.40:FF:000023">
    <property type="entry name" value="Guanosine-5'-triphosphate,3'-diphosphate pyrophosphatase"/>
    <property type="match status" value="1"/>
</dbReference>
<dbReference type="SUPFAM" id="SSF109604">
    <property type="entry name" value="HD-domain/PDEase-like"/>
    <property type="match status" value="1"/>
</dbReference>
<dbReference type="eggNOG" id="COG0248">
    <property type="taxonomic scope" value="Bacteria"/>
</dbReference>
<sequence>MQQDKPDVVAAIDLGSNSFHMIVARLDETGTLKVLDRLRESVRLGGGLTKKGKIDKKTRKRALDCLERFGQRISDLPRGSVRVVGTNTLRVAKNSRAFVQKAEHMLGHEIEIISGQEEARIIFLGVAHGRATRNGKRLVVDIGGGSTELIVGEGAISEIRESLHIGCVSASRDYFEDDKITEKRMEKAEMAARLTIYPHAHEFHKSDWQEAVGCSGTIKAIRNIAQAEGWCDSGLTLDALYEMRAAIIKQGDIRSLNLAEMKEDRKPVLPGGLAVLIAVFEALNISHMRVSDLALREGLLYDLVGRINREDVRDATVDSALQRWSIDKSHAEAVAATALQLYSQVADKWKLNTERENMLRWAALLHEIGLQVAHSSFQKHGAYILANADLPGFSRPEQELLATLVLNHRKKFRFDTFLDLVETAQTAGSRLCVILRLAALLHRGRPSESGPDVGIEVDGMEIKLSFPEGWLDDHPLTNVDLKREKGYLKQADYRLVYQKA</sequence>
<feature type="domain" description="Ppx/GppA phosphatase N-terminal" evidence="11">
    <location>
        <begin position="23"/>
        <end position="305"/>
    </location>
</feature>
<accession>A0A0B0H5F1</accession>
<dbReference type="SUPFAM" id="SSF53067">
    <property type="entry name" value="Actin-like ATPase domain"/>
    <property type="match status" value="2"/>
</dbReference>
<evidence type="ECO:0000256" key="3">
    <source>
        <dbReference type="ARBA" id="ARBA00007125"/>
    </source>
</evidence>
<comment type="catalytic activity">
    <reaction evidence="10">
        <text>[phosphate](n) + H2O = [phosphate](n-1) + phosphate + H(+)</text>
        <dbReference type="Rhea" id="RHEA:21528"/>
        <dbReference type="Rhea" id="RHEA-COMP:9859"/>
        <dbReference type="Rhea" id="RHEA-COMP:14279"/>
        <dbReference type="ChEBI" id="CHEBI:15377"/>
        <dbReference type="ChEBI" id="CHEBI:15378"/>
        <dbReference type="ChEBI" id="CHEBI:16838"/>
        <dbReference type="ChEBI" id="CHEBI:43474"/>
        <dbReference type="EC" id="3.6.1.11"/>
    </reaction>
</comment>
<dbReference type="Pfam" id="PF21447">
    <property type="entry name" value="Ppx-GppA_III"/>
    <property type="match status" value="1"/>
</dbReference>
<dbReference type="EC" id="3.6.1.11" evidence="5"/>
<evidence type="ECO:0000256" key="1">
    <source>
        <dbReference type="ARBA" id="ARBA00001946"/>
    </source>
</evidence>
<dbReference type="InterPro" id="IPR048950">
    <property type="entry name" value="Ppx_GppA_C"/>
</dbReference>
<feature type="domain" description="Ppx/GppA phosphatase C-terminal" evidence="12">
    <location>
        <begin position="312"/>
        <end position="485"/>
    </location>
</feature>
<evidence type="ECO:0000259" key="11">
    <source>
        <dbReference type="Pfam" id="PF02541"/>
    </source>
</evidence>
<evidence type="ECO:0000313" key="14">
    <source>
        <dbReference type="Proteomes" id="UP000030856"/>
    </source>
</evidence>
<dbReference type="InterPro" id="IPR043129">
    <property type="entry name" value="ATPase_NBD"/>
</dbReference>
<dbReference type="PATRIC" id="fig|2340.3.peg.2412"/>
<gene>
    <name evidence="13" type="ORF">JV46_27480</name>
</gene>
<comment type="cofactor">
    <cofactor evidence="1">
        <name>Mg(2+)</name>
        <dbReference type="ChEBI" id="CHEBI:18420"/>
    </cofactor>
</comment>
<dbReference type="Pfam" id="PF02541">
    <property type="entry name" value="Ppx-GppA"/>
    <property type="match status" value="1"/>
</dbReference>
<dbReference type="PANTHER" id="PTHR30005">
    <property type="entry name" value="EXOPOLYPHOSPHATASE"/>
    <property type="match status" value="1"/>
</dbReference>
<name>A0A0B0H5F1_SOVGS</name>
<keyword evidence="9" id="KW-0472">Membrane</keyword>
<evidence type="ECO:0000256" key="10">
    <source>
        <dbReference type="ARBA" id="ARBA00047607"/>
    </source>
</evidence>
<dbReference type="InterPro" id="IPR050273">
    <property type="entry name" value="GppA/Ppx_hydrolase"/>
</dbReference>
<proteinExistence type="inferred from homology"/>
<dbReference type="Gene3D" id="1.10.3210.10">
    <property type="entry name" value="Hypothetical protein af1432"/>
    <property type="match status" value="1"/>
</dbReference>
<evidence type="ECO:0000313" key="13">
    <source>
        <dbReference type="EMBL" id="KHF24340.1"/>
    </source>
</evidence>
<dbReference type="GO" id="GO:0006798">
    <property type="term" value="P:polyphosphate catabolic process"/>
    <property type="evidence" value="ECO:0007669"/>
    <property type="project" value="TreeGrafter"/>
</dbReference>
<dbReference type="PANTHER" id="PTHR30005:SF14">
    <property type="entry name" value="EXOPOLYPHOSPHATASE"/>
    <property type="match status" value="1"/>
</dbReference>
<dbReference type="STRING" id="2340.JV46_27480"/>